<keyword evidence="8" id="KW-0449">Lipoprotein</keyword>
<name>A0ABD3APF9_9GENT</name>
<evidence type="ECO:0000256" key="1">
    <source>
        <dbReference type="ARBA" id="ARBA00004609"/>
    </source>
</evidence>
<dbReference type="SUPFAM" id="SSF49503">
    <property type="entry name" value="Cupredoxins"/>
    <property type="match status" value="1"/>
</dbReference>
<keyword evidence="6" id="KW-1015">Disulfide bond</keyword>
<reference evidence="11 12" key="1">
    <citation type="submission" date="2024-11" db="EMBL/GenBank/DDBJ databases">
        <title>A near-complete genome assembly of Cinchona calisaya.</title>
        <authorList>
            <person name="Lian D.C."/>
            <person name="Zhao X.W."/>
            <person name="Wei L."/>
        </authorList>
    </citation>
    <scope>NUCLEOTIDE SEQUENCE [LARGE SCALE GENOMIC DNA]</scope>
    <source>
        <tissue evidence="11">Nenye</tissue>
    </source>
</reference>
<dbReference type="CDD" id="cd11019">
    <property type="entry name" value="OsENODL1_like"/>
    <property type="match status" value="1"/>
</dbReference>
<evidence type="ECO:0000256" key="6">
    <source>
        <dbReference type="ARBA" id="ARBA00023157"/>
    </source>
</evidence>
<feature type="non-terminal residue" evidence="11">
    <location>
        <position position="175"/>
    </location>
</feature>
<dbReference type="InterPro" id="IPR003245">
    <property type="entry name" value="Phytocyanin_dom"/>
</dbReference>
<evidence type="ECO:0000256" key="9">
    <source>
        <dbReference type="ARBA" id="ARBA00035011"/>
    </source>
</evidence>
<keyword evidence="3" id="KW-0336">GPI-anchor</keyword>
<dbReference type="Proteomes" id="UP001630127">
    <property type="component" value="Unassembled WGS sequence"/>
</dbReference>
<evidence type="ECO:0000256" key="2">
    <source>
        <dbReference type="ARBA" id="ARBA00022475"/>
    </source>
</evidence>
<gene>
    <name evidence="11" type="ORF">ACH5RR_006585</name>
</gene>
<dbReference type="GO" id="GO:0005886">
    <property type="term" value="C:plasma membrane"/>
    <property type="evidence" value="ECO:0007669"/>
    <property type="project" value="UniProtKB-SubCell"/>
</dbReference>
<evidence type="ECO:0000256" key="4">
    <source>
        <dbReference type="ARBA" id="ARBA00022729"/>
    </source>
</evidence>
<dbReference type="PANTHER" id="PTHR33021:SF505">
    <property type="entry name" value="EARLY NODULIN-LIKE PROTEIN 1"/>
    <property type="match status" value="1"/>
</dbReference>
<dbReference type="InterPro" id="IPR039391">
    <property type="entry name" value="Phytocyanin-like"/>
</dbReference>
<dbReference type="PROSITE" id="PS51485">
    <property type="entry name" value="PHYTOCYANIN"/>
    <property type="match status" value="1"/>
</dbReference>
<evidence type="ECO:0000313" key="12">
    <source>
        <dbReference type="Proteomes" id="UP001630127"/>
    </source>
</evidence>
<sequence>MTPEPGFKFKPRQSLMYYGLAEVETSGKGSSWKIPSSPDEYNKWAEKNRFQIGDFIVMEYDANSDSVLEVVEADYKSCNKSNPIKAFHDGKTKIQLDRSGPFYFISGAENHCQKGQKLVVEVLSAKHASSGPAPAPSSAGNYSPATAPANDGHSLQLGTMSVIALMVGCLAAFAL</sequence>
<comment type="caution">
    <text evidence="11">The sequence shown here is derived from an EMBL/GenBank/DDBJ whole genome shotgun (WGS) entry which is preliminary data.</text>
</comment>
<dbReference type="InterPro" id="IPR008972">
    <property type="entry name" value="Cupredoxin"/>
</dbReference>
<evidence type="ECO:0000256" key="8">
    <source>
        <dbReference type="ARBA" id="ARBA00023288"/>
    </source>
</evidence>
<feature type="domain" description="Phytocyanin" evidence="10">
    <location>
        <begin position="22"/>
        <end position="124"/>
    </location>
</feature>
<dbReference type="InterPro" id="IPR041846">
    <property type="entry name" value="ENL_dom"/>
</dbReference>
<evidence type="ECO:0000259" key="10">
    <source>
        <dbReference type="PROSITE" id="PS51485"/>
    </source>
</evidence>
<accession>A0ABD3APF9</accession>
<comment type="subcellular location">
    <subcellularLocation>
        <location evidence="1">Cell membrane</location>
        <topology evidence="1">Lipid-anchor</topology>
        <topology evidence="1">GPI-anchor</topology>
    </subcellularLocation>
</comment>
<dbReference type="GO" id="GO:0098552">
    <property type="term" value="C:side of membrane"/>
    <property type="evidence" value="ECO:0007669"/>
    <property type="project" value="UniProtKB-KW"/>
</dbReference>
<dbReference type="Pfam" id="PF02298">
    <property type="entry name" value="Cu_bind_like"/>
    <property type="match status" value="1"/>
</dbReference>
<dbReference type="PANTHER" id="PTHR33021">
    <property type="entry name" value="BLUE COPPER PROTEIN"/>
    <property type="match status" value="1"/>
</dbReference>
<dbReference type="EMBL" id="JBJUIK010000003">
    <property type="protein sequence ID" value="KAL3533064.1"/>
    <property type="molecule type" value="Genomic_DNA"/>
</dbReference>
<organism evidence="11 12">
    <name type="scientific">Cinchona calisaya</name>
    <dbReference type="NCBI Taxonomy" id="153742"/>
    <lineage>
        <taxon>Eukaryota</taxon>
        <taxon>Viridiplantae</taxon>
        <taxon>Streptophyta</taxon>
        <taxon>Embryophyta</taxon>
        <taxon>Tracheophyta</taxon>
        <taxon>Spermatophyta</taxon>
        <taxon>Magnoliopsida</taxon>
        <taxon>eudicotyledons</taxon>
        <taxon>Gunneridae</taxon>
        <taxon>Pentapetalae</taxon>
        <taxon>asterids</taxon>
        <taxon>lamiids</taxon>
        <taxon>Gentianales</taxon>
        <taxon>Rubiaceae</taxon>
        <taxon>Cinchonoideae</taxon>
        <taxon>Cinchoneae</taxon>
        <taxon>Cinchona</taxon>
    </lineage>
</organism>
<keyword evidence="4" id="KW-0732">Signal</keyword>
<keyword evidence="7" id="KW-0325">Glycoprotein</keyword>
<keyword evidence="2" id="KW-1003">Cell membrane</keyword>
<evidence type="ECO:0000313" key="11">
    <source>
        <dbReference type="EMBL" id="KAL3533064.1"/>
    </source>
</evidence>
<dbReference type="Gene3D" id="2.60.40.420">
    <property type="entry name" value="Cupredoxins - blue copper proteins"/>
    <property type="match status" value="1"/>
</dbReference>
<keyword evidence="12" id="KW-1185">Reference proteome</keyword>
<proteinExistence type="inferred from homology"/>
<protein>
    <recommendedName>
        <fullName evidence="10">Phytocyanin domain-containing protein</fullName>
    </recommendedName>
</protein>
<dbReference type="FunFam" id="2.60.40.420:FF:000010">
    <property type="entry name" value="Early nodulin-like protein 1"/>
    <property type="match status" value="1"/>
</dbReference>
<keyword evidence="5" id="KW-0472">Membrane</keyword>
<dbReference type="AlphaFoldDB" id="A0ABD3APF9"/>
<evidence type="ECO:0000256" key="3">
    <source>
        <dbReference type="ARBA" id="ARBA00022622"/>
    </source>
</evidence>
<evidence type="ECO:0000256" key="5">
    <source>
        <dbReference type="ARBA" id="ARBA00023136"/>
    </source>
</evidence>
<evidence type="ECO:0000256" key="7">
    <source>
        <dbReference type="ARBA" id="ARBA00023180"/>
    </source>
</evidence>
<comment type="similarity">
    <text evidence="9">Belongs to the early nodulin-like (ENODL) family.</text>
</comment>